<evidence type="ECO:0000256" key="5">
    <source>
        <dbReference type="SAM" id="Coils"/>
    </source>
</evidence>
<proteinExistence type="inferred from homology"/>
<dbReference type="Pfam" id="PF02646">
    <property type="entry name" value="RmuC"/>
    <property type="match status" value="1"/>
</dbReference>
<evidence type="ECO:0000256" key="2">
    <source>
        <dbReference type="ARBA" id="ARBA00009840"/>
    </source>
</evidence>
<organism evidence="7 8">
    <name type="scientific">Salana multivorans</name>
    <dbReference type="NCBI Taxonomy" id="120377"/>
    <lineage>
        <taxon>Bacteria</taxon>
        <taxon>Bacillati</taxon>
        <taxon>Actinomycetota</taxon>
        <taxon>Actinomycetes</taxon>
        <taxon>Micrococcales</taxon>
        <taxon>Beutenbergiaceae</taxon>
        <taxon>Salana</taxon>
    </lineage>
</organism>
<accession>A0A3N2D8N4</accession>
<evidence type="ECO:0000256" key="4">
    <source>
        <dbReference type="ARBA" id="ARBA00023172"/>
    </source>
</evidence>
<dbReference type="PANTHER" id="PTHR30563">
    <property type="entry name" value="DNA RECOMBINATION PROTEIN RMUC"/>
    <property type="match status" value="1"/>
</dbReference>
<evidence type="ECO:0000256" key="6">
    <source>
        <dbReference type="SAM" id="MobiDB-lite"/>
    </source>
</evidence>
<reference evidence="7 8" key="1">
    <citation type="submission" date="2018-11" db="EMBL/GenBank/DDBJ databases">
        <title>Sequencing the genomes of 1000 actinobacteria strains.</title>
        <authorList>
            <person name="Klenk H.-P."/>
        </authorList>
    </citation>
    <scope>NUCLEOTIDE SEQUENCE [LARGE SCALE GENOMIC DNA]</scope>
    <source>
        <strain evidence="7 8">DSM 13521</strain>
    </source>
</reference>
<evidence type="ECO:0000313" key="8">
    <source>
        <dbReference type="Proteomes" id="UP000275356"/>
    </source>
</evidence>
<sequence>MDSSALLVATATLAAGLVIGYLLALVRSRSQRDDDAAALVATRARAAELERTLDRERTDAATRVSEAERRSLRALAEAEERHADEIERLRADGDARLAELREDTARLADEFDALSRRALAANTEAFLAQAEERLKRSQAEQAGELKQREEAVRSLVAPLEKTLAQVREEVTAAERSRAVAHAALAQEVRGMKETGEALRSETGALVTALRSPQVRGQWGELQLRRTVEAAGMVEHVDFAEQVRLEDGALRPDLVVSLPGDKRVVVDSKVAFNGYLEAMEARDDATRRSRLAAHARHLRAHVDALSGKEYWAHVEGSPEFTVMFVPSQVFLDAALEQDPSLLEYAFEHDVVLATPATLVALLRTVAYTWRQEQLAAEAAQVFRVGRELHKRLATFGSHLDTVARKLNGTVTAFNAMTSSLDSRVVPQLQRFSALQGLDEAAATVPPPLEVQAVPAHKPDLFEDVLGPRREPELEPAPSPGGRAITEASA</sequence>
<comment type="caution">
    <text evidence="7">The sequence shown here is derived from an EMBL/GenBank/DDBJ whole genome shotgun (WGS) entry which is preliminary data.</text>
</comment>
<evidence type="ECO:0000313" key="7">
    <source>
        <dbReference type="EMBL" id="ROR95814.1"/>
    </source>
</evidence>
<keyword evidence="3 5" id="KW-0175">Coiled coil</keyword>
<comment type="similarity">
    <text evidence="2">Belongs to the RmuC family.</text>
</comment>
<feature type="region of interest" description="Disordered" evidence="6">
    <location>
        <begin position="465"/>
        <end position="488"/>
    </location>
</feature>
<comment type="function">
    <text evidence="1">Involved in DNA recombination.</text>
</comment>
<feature type="coiled-coil region" evidence="5">
    <location>
        <begin position="39"/>
        <end position="147"/>
    </location>
</feature>
<name>A0A3N2D8N4_9MICO</name>
<dbReference type="OrthoDB" id="370725at2"/>
<protein>
    <submittedName>
        <fullName evidence="7">DNA recombination protein RmuC</fullName>
    </submittedName>
</protein>
<evidence type="ECO:0000256" key="3">
    <source>
        <dbReference type="ARBA" id="ARBA00023054"/>
    </source>
</evidence>
<dbReference type="RefSeq" id="WP_123738078.1">
    <property type="nucleotide sequence ID" value="NZ_RKHQ01000001.1"/>
</dbReference>
<dbReference type="AlphaFoldDB" id="A0A3N2D8N4"/>
<dbReference type="PANTHER" id="PTHR30563:SF0">
    <property type="entry name" value="DNA RECOMBINATION PROTEIN RMUC"/>
    <property type="match status" value="1"/>
</dbReference>
<evidence type="ECO:0000256" key="1">
    <source>
        <dbReference type="ARBA" id="ARBA00003416"/>
    </source>
</evidence>
<dbReference type="InterPro" id="IPR003798">
    <property type="entry name" value="DNA_recombination_RmuC"/>
</dbReference>
<dbReference type="EMBL" id="RKHQ01000001">
    <property type="protein sequence ID" value="ROR95814.1"/>
    <property type="molecule type" value="Genomic_DNA"/>
</dbReference>
<dbReference type="GO" id="GO:0006310">
    <property type="term" value="P:DNA recombination"/>
    <property type="evidence" value="ECO:0007669"/>
    <property type="project" value="UniProtKB-KW"/>
</dbReference>
<dbReference type="Proteomes" id="UP000275356">
    <property type="component" value="Unassembled WGS sequence"/>
</dbReference>
<keyword evidence="8" id="KW-1185">Reference proteome</keyword>
<keyword evidence="4" id="KW-0233">DNA recombination</keyword>
<gene>
    <name evidence="7" type="ORF">EDD28_0376</name>
</gene>